<dbReference type="SUPFAM" id="SSF54593">
    <property type="entry name" value="Glyoxalase/Bleomycin resistance protein/Dihydroxybiphenyl dioxygenase"/>
    <property type="match status" value="2"/>
</dbReference>
<dbReference type="PANTHER" id="PTHR43279:SF1">
    <property type="entry name" value="CATECHOL-2,3-DIOXYGENASE"/>
    <property type="match status" value="1"/>
</dbReference>
<name>A0ABX2LMK0_9EURY</name>
<accession>A0ABX2LMK0</accession>
<organism evidence="3 4">
    <name type="scientific">Haloterrigena gelatinilytica</name>
    <dbReference type="NCBI Taxonomy" id="2741724"/>
    <lineage>
        <taxon>Archaea</taxon>
        <taxon>Methanobacteriati</taxon>
        <taxon>Methanobacteriota</taxon>
        <taxon>Stenosarchaea group</taxon>
        <taxon>Halobacteria</taxon>
        <taxon>Halobacteriales</taxon>
        <taxon>Natrialbaceae</taxon>
        <taxon>Haloterrigena</taxon>
    </lineage>
</organism>
<gene>
    <name evidence="3" type="ORF">HTZ84_18845</name>
</gene>
<protein>
    <submittedName>
        <fullName evidence="3">VOC family protein</fullName>
    </submittedName>
</protein>
<dbReference type="InterPro" id="IPR004360">
    <property type="entry name" value="Glyas_Fos-R_dOase_dom"/>
</dbReference>
<keyword evidence="4" id="KW-1185">Reference proteome</keyword>
<dbReference type="Gene3D" id="3.10.180.10">
    <property type="entry name" value="2,3-Dihydroxybiphenyl 1,2-Dioxygenase, domain 1"/>
    <property type="match status" value="2"/>
</dbReference>
<dbReference type="Pfam" id="PF00903">
    <property type="entry name" value="Glyoxalase"/>
    <property type="match status" value="2"/>
</dbReference>
<sequence>MSDSRDRLPAATLFGRSVLTVSDESAVAEFYRDVIGLSVLSRDGSTTVLGAGDAPLLELRHAPDARPRPTDAAGLFHNAFLVPSREALGDGLARIRDRWSLTGASDHGVSEALYLDDPEGNGVELYRDRPRSEWPRDGEGGIQIGSWPLDLESVAAAADDTAGDTVPDGTTLGHVHLEVSSLETAREFYVDALGFDVKTASPKALFVAAGDYHHHLGCNTWNGRSSPAPPDARGLSRFDLVVPSSEDLNRIRDRLEDAGAAVDERAGGLECTDPDGIRIRFRAQSGSGSSSSDGE</sequence>
<evidence type="ECO:0000256" key="1">
    <source>
        <dbReference type="ARBA" id="ARBA00022723"/>
    </source>
</evidence>
<dbReference type="CDD" id="cd16359">
    <property type="entry name" value="VOC_BsCatE_like_C"/>
    <property type="match status" value="1"/>
</dbReference>
<evidence type="ECO:0000313" key="4">
    <source>
        <dbReference type="Proteomes" id="UP001016761"/>
    </source>
</evidence>
<proteinExistence type="predicted"/>
<evidence type="ECO:0000313" key="3">
    <source>
        <dbReference type="EMBL" id="NUC74324.1"/>
    </source>
</evidence>
<dbReference type="InterPro" id="IPR029068">
    <property type="entry name" value="Glyas_Bleomycin-R_OHBP_Dase"/>
</dbReference>
<reference evidence="3 4" key="1">
    <citation type="submission" date="2020-06" db="EMBL/GenBank/DDBJ databases">
        <title>Haloterrigena sp. nov., an extremely halophilic archaeon isolated from a saline sediment.</title>
        <authorList>
            <person name="Liu B.-B."/>
        </authorList>
    </citation>
    <scope>NUCLEOTIDE SEQUENCE [LARGE SCALE GENOMIC DNA]</scope>
    <source>
        <strain evidence="3 4">SYSU A558-1</strain>
    </source>
</reference>
<feature type="domain" description="VOC" evidence="2">
    <location>
        <begin position="171"/>
        <end position="295"/>
    </location>
</feature>
<dbReference type="PROSITE" id="PS00934">
    <property type="entry name" value="GLYOXALASE_I_1"/>
    <property type="match status" value="1"/>
</dbReference>
<dbReference type="InterPro" id="IPR037523">
    <property type="entry name" value="VOC_core"/>
</dbReference>
<dbReference type="PANTHER" id="PTHR43279">
    <property type="entry name" value="CATECHOL-2,3-DIOXYGENASE"/>
    <property type="match status" value="1"/>
</dbReference>
<dbReference type="PROSITE" id="PS51819">
    <property type="entry name" value="VOC"/>
    <property type="match status" value="2"/>
</dbReference>
<evidence type="ECO:0000259" key="2">
    <source>
        <dbReference type="PROSITE" id="PS51819"/>
    </source>
</evidence>
<dbReference type="RefSeq" id="WP_174682075.1">
    <property type="nucleotide sequence ID" value="NZ_JABUQZ010000001.1"/>
</dbReference>
<keyword evidence="1" id="KW-0479">Metal-binding</keyword>
<dbReference type="EMBL" id="JABUQZ010000001">
    <property type="protein sequence ID" value="NUC74324.1"/>
    <property type="molecule type" value="Genomic_DNA"/>
</dbReference>
<dbReference type="InterPro" id="IPR018146">
    <property type="entry name" value="Glyoxalase_1_CS"/>
</dbReference>
<dbReference type="Proteomes" id="UP001016761">
    <property type="component" value="Unassembled WGS sequence"/>
</dbReference>
<comment type="caution">
    <text evidence="3">The sequence shown here is derived from an EMBL/GenBank/DDBJ whole genome shotgun (WGS) entry which is preliminary data.</text>
</comment>
<feature type="domain" description="VOC" evidence="2">
    <location>
        <begin position="13"/>
        <end position="128"/>
    </location>
</feature>